<feature type="compositionally biased region" description="Acidic residues" evidence="1">
    <location>
        <begin position="1357"/>
        <end position="1366"/>
    </location>
</feature>
<feature type="compositionally biased region" description="Polar residues" evidence="1">
    <location>
        <begin position="255"/>
        <end position="266"/>
    </location>
</feature>
<gene>
    <name evidence="3" type="ORF">K489DRAFT_377991</name>
</gene>
<feature type="region of interest" description="Disordered" evidence="1">
    <location>
        <begin position="1301"/>
        <end position="1606"/>
    </location>
</feature>
<dbReference type="OrthoDB" id="5382102at2759"/>
<feature type="compositionally biased region" description="Polar residues" evidence="1">
    <location>
        <begin position="585"/>
        <end position="596"/>
    </location>
</feature>
<feature type="compositionally biased region" description="Basic and acidic residues" evidence="1">
    <location>
        <begin position="450"/>
        <end position="469"/>
    </location>
</feature>
<feature type="compositionally biased region" description="Basic and acidic residues" evidence="1">
    <location>
        <begin position="926"/>
        <end position="937"/>
    </location>
</feature>
<feature type="compositionally biased region" description="Basic and acidic residues" evidence="1">
    <location>
        <begin position="1367"/>
        <end position="1380"/>
    </location>
</feature>
<dbReference type="PANTHER" id="PTHR42105">
    <property type="entry name" value="DIM2-ASSOCIATED PROTEIN 1"/>
    <property type="match status" value="1"/>
</dbReference>
<reference evidence="3" key="3">
    <citation type="submission" date="2025-08" db="UniProtKB">
        <authorList>
            <consortium name="RefSeq"/>
        </authorList>
    </citation>
    <scope>IDENTIFICATION</scope>
    <source>
        <strain evidence="3">CBS 342.82</strain>
    </source>
</reference>
<evidence type="ECO:0000256" key="1">
    <source>
        <dbReference type="SAM" id="MobiDB-lite"/>
    </source>
</evidence>
<feature type="compositionally biased region" description="Polar residues" evidence="1">
    <location>
        <begin position="1638"/>
        <end position="1647"/>
    </location>
</feature>
<feature type="region of interest" description="Disordered" evidence="1">
    <location>
        <begin position="1208"/>
        <end position="1259"/>
    </location>
</feature>
<feature type="region of interest" description="Disordered" evidence="1">
    <location>
        <begin position="1"/>
        <end position="164"/>
    </location>
</feature>
<dbReference type="RefSeq" id="XP_033462477.1">
    <property type="nucleotide sequence ID" value="XM_033604292.1"/>
</dbReference>
<dbReference type="PANTHER" id="PTHR42105:SF1">
    <property type="entry name" value="TRANSALDOLASE"/>
    <property type="match status" value="1"/>
</dbReference>
<feature type="compositionally biased region" description="Basic and acidic residues" evidence="1">
    <location>
        <begin position="350"/>
        <end position="376"/>
    </location>
</feature>
<feature type="region of interest" description="Disordered" evidence="1">
    <location>
        <begin position="1633"/>
        <end position="1684"/>
    </location>
</feature>
<proteinExistence type="predicted"/>
<feature type="compositionally biased region" description="Polar residues" evidence="1">
    <location>
        <begin position="19"/>
        <end position="41"/>
    </location>
</feature>
<feature type="compositionally biased region" description="Basic and acidic residues" evidence="1">
    <location>
        <begin position="222"/>
        <end position="252"/>
    </location>
</feature>
<feature type="compositionally biased region" description="Basic and acidic residues" evidence="1">
    <location>
        <begin position="488"/>
        <end position="498"/>
    </location>
</feature>
<feature type="compositionally biased region" description="Basic and acidic residues" evidence="1">
    <location>
        <begin position="428"/>
        <end position="437"/>
    </location>
</feature>
<feature type="compositionally biased region" description="Polar residues" evidence="1">
    <location>
        <begin position="606"/>
        <end position="615"/>
    </location>
</feature>
<feature type="compositionally biased region" description="Basic residues" evidence="1">
    <location>
        <begin position="499"/>
        <end position="510"/>
    </location>
</feature>
<feature type="region of interest" description="Disordered" evidence="1">
    <location>
        <begin position="1030"/>
        <end position="1049"/>
    </location>
</feature>
<feature type="compositionally biased region" description="Basic and acidic residues" evidence="1">
    <location>
        <begin position="1480"/>
        <end position="1491"/>
    </location>
</feature>
<feature type="compositionally biased region" description="Basic and acidic residues" evidence="1">
    <location>
        <begin position="1071"/>
        <end position="1081"/>
    </location>
</feature>
<feature type="compositionally biased region" description="Polar residues" evidence="1">
    <location>
        <begin position="1318"/>
        <end position="1327"/>
    </location>
</feature>
<feature type="region of interest" description="Disordered" evidence="1">
    <location>
        <begin position="1713"/>
        <end position="1732"/>
    </location>
</feature>
<feature type="compositionally biased region" description="Polar residues" evidence="1">
    <location>
        <begin position="1222"/>
        <end position="1232"/>
    </location>
</feature>
<feature type="compositionally biased region" description="Polar residues" evidence="1">
    <location>
        <begin position="205"/>
        <end position="216"/>
    </location>
</feature>
<feature type="compositionally biased region" description="Basic and acidic residues" evidence="1">
    <location>
        <begin position="754"/>
        <end position="772"/>
    </location>
</feature>
<organism evidence="3">
    <name type="scientific">Dissoconium aciculare CBS 342.82</name>
    <dbReference type="NCBI Taxonomy" id="1314786"/>
    <lineage>
        <taxon>Eukaryota</taxon>
        <taxon>Fungi</taxon>
        <taxon>Dikarya</taxon>
        <taxon>Ascomycota</taxon>
        <taxon>Pezizomycotina</taxon>
        <taxon>Dothideomycetes</taxon>
        <taxon>Dothideomycetidae</taxon>
        <taxon>Mycosphaerellales</taxon>
        <taxon>Dissoconiaceae</taxon>
        <taxon>Dissoconium</taxon>
    </lineage>
</organism>
<keyword evidence="2" id="KW-1185">Reference proteome</keyword>
<dbReference type="Proteomes" id="UP000504637">
    <property type="component" value="Unplaced"/>
</dbReference>
<feature type="compositionally biased region" description="Low complexity" evidence="1">
    <location>
        <begin position="300"/>
        <end position="322"/>
    </location>
</feature>
<feature type="compositionally biased region" description="Basic and acidic residues" evidence="1">
    <location>
        <begin position="267"/>
        <end position="281"/>
    </location>
</feature>
<feature type="compositionally biased region" description="Basic residues" evidence="1">
    <location>
        <begin position="438"/>
        <end position="449"/>
    </location>
</feature>
<accession>A0A6J3MBP7</accession>
<evidence type="ECO:0000313" key="3">
    <source>
        <dbReference type="RefSeq" id="XP_033462477.1"/>
    </source>
</evidence>
<feature type="compositionally biased region" description="Basic and acidic residues" evidence="1">
    <location>
        <begin position="688"/>
        <end position="703"/>
    </location>
</feature>
<feature type="compositionally biased region" description="Polar residues" evidence="1">
    <location>
        <begin position="380"/>
        <end position="395"/>
    </location>
</feature>
<feature type="compositionally biased region" description="Basic and acidic residues" evidence="1">
    <location>
        <begin position="1499"/>
        <end position="1511"/>
    </location>
</feature>
<name>A0A6J3MBP7_9PEZI</name>
<feature type="compositionally biased region" description="Basic residues" evidence="1">
    <location>
        <begin position="1512"/>
        <end position="1521"/>
    </location>
</feature>
<evidence type="ECO:0000313" key="2">
    <source>
        <dbReference type="Proteomes" id="UP000504637"/>
    </source>
</evidence>
<feature type="compositionally biased region" description="Polar residues" evidence="1">
    <location>
        <begin position="1581"/>
        <end position="1606"/>
    </location>
</feature>
<feature type="region of interest" description="Disordered" evidence="1">
    <location>
        <begin position="349"/>
        <end position="790"/>
    </location>
</feature>
<feature type="compositionally biased region" description="Low complexity" evidence="1">
    <location>
        <begin position="1438"/>
        <end position="1451"/>
    </location>
</feature>
<feature type="region of interest" description="Disordered" evidence="1">
    <location>
        <begin position="189"/>
        <end position="329"/>
    </location>
</feature>
<sequence>MGLDTRRPPLPAPTESTDETSGPDTEVGTTLTTRTDKTSYSIPEDGSPITISTHKINAGREGGLHHRRQKSQTSLLIEYFETSKSGDKSKNRPSVRVKVTPSGTKKHPAARGAVQITGIGSDRKPSYTRRISLRNTSAEQDTSPDEDADLGYPPQATSSRRAPVEIEVLQDGSEISTAQSSRGLLYAPIDSNISSMPPDSMLDGNYQTASDVSQFPDNDDESTVRDADFLNAPLRDRSRSVSRERLTQKVMEKLNASSSEQKATPSSREKGTKDYEYNSPRRERRTRARKDSRPDDDVFSGAESSLLSSSKSYRSGSSQASRVTNNPKLLEMVEDTIKRVILPEINALKADQKVQKTERNLQSFDEHRRVHSKSSDYETSDLQRQVSKSSSSPNIASRPKVVLNREGDDPGTVLSRGDSERKKVRRPHRDERSEHRSSSRRSSGKHSRRSSYDTEERSVRRVSRDENEGGKAVAAAIAGGGLTAAALKHHDSQTDMHERRKMRSKSRGSRSRSASLAEPVEEPPARKGVIPPLPLASRINDSEVTRDSILSGGSDRAHLRNSGEAPAIMREVSRGSLRDAITPGSIRTPTRTSVTRTLEKDYFTRDSASPGSPTGSHGKARSKSRTAALAKTVEERHMDADGYGSPTSPRKLASPAQSVSSLKKHFEDEPLVPQSLKLRGASSRSGGRLHDLKASQSDFRSDESLPTAKLASSRQQSRDASGDEFITPLEHSFADNEPESVHTPGEETANAWFDRQRAVNDRYRDSMGESNRDSYQTNPYPQDERGFSYADDARRKQLDDDDNEEYADENAVHSVQVKHGLDHRFVPSPVDVESAVASLLDPSTVDSNRVSTSDSPALQNGSYSNRMAEQLRALGKDSPGIYEGSTISQTIPSQDRWAALRGKATGLADVAEHGSATHSPAQSPAKEFRESFEEQPKMHASGLPLADDPMPEIGHYDSQSDLTTNPSIIQGPLGGDPTGKESWPYTPEADRAGDLKHNHSEQSMRGTAITGAALAGAGVALVGASSGGAGRQVMEADEPQRSTPDLGRNRTAALKRDVQPSGSPTALRNDNYARDTQDLPRDVLTPSGEPMYKKEDLEEYEAAMNAHDGESISTSQAPRHYRANSHGMASPLYDSATGNGIDRIQSKDIVALMDHLTVRDAQRNARDTEMLVALVRSAAEMRQSFDEMKRFIAEQDKLIMRQAGRVGEQTAQKVLSGPRPQPTASPRTPQRTLQEDTQTKRKGVLRRALQGLTGGKGPKDLAKIEDMLMQILDNVEDLKHQGGPRPSGASFDNASLDSYERSRAAGEPGYEQADDRSGSSSTPTQSGHFPVPSGGKQQFHSGYDGRRGSTTRVSTVVEDDEDELEPHEEHVLGHQFENNERMLTPTQELQNMRDLGPDAKSSQQAANLPTPDKQRKHKSNGSSIFGIPKISRWSKTTASSAAPDLSALDSPNAGSAPAYDYKSVSEASRSGSALENYDEGQYRLQDDDRIRSTQSLAREQNRANARGETRSVRSRSSKHTRTPSPLIPSEASSKARDEYDDDNDEYEDDEDDIAFDDPKYQAHRNSLLLEHPQPRAGPTPRHQNTLESQAHTFDDMTGTNSDVSQRTVSDFDPAVWGSSGTAGLARHKLANFEPISPVSMNSPNYARNSKDDGPLVPSQKAPVQPKVYHEPEPEPDWEPQYSNSGFSKGGYYSSPYGSGHLLEPIEEVRYSLETDRSSHVSLSREPEHCDRS</sequence>
<protein>
    <submittedName>
        <fullName evidence="3">Uncharacterized protein</fullName>
    </submittedName>
</protein>
<feature type="compositionally biased region" description="Acidic residues" evidence="1">
    <location>
        <begin position="1538"/>
        <end position="1555"/>
    </location>
</feature>
<feature type="region of interest" description="Disordered" evidence="1">
    <location>
        <begin position="844"/>
        <end position="863"/>
    </location>
</feature>
<dbReference type="GeneID" id="54362092"/>
<reference evidence="3" key="2">
    <citation type="submission" date="2020-04" db="EMBL/GenBank/DDBJ databases">
        <authorList>
            <consortium name="NCBI Genome Project"/>
        </authorList>
    </citation>
    <scope>NUCLEOTIDE SEQUENCE</scope>
    <source>
        <strain evidence="3">CBS 342.82</strain>
    </source>
</reference>
<reference evidence="3" key="1">
    <citation type="submission" date="2020-01" db="EMBL/GenBank/DDBJ databases">
        <authorList>
            <consortium name="DOE Joint Genome Institute"/>
            <person name="Haridas S."/>
            <person name="Albert R."/>
            <person name="Binder M."/>
            <person name="Bloem J."/>
            <person name="Labutti K."/>
            <person name="Salamov A."/>
            <person name="Andreopoulos B."/>
            <person name="Baker S.E."/>
            <person name="Barry K."/>
            <person name="Bills G."/>
            <person name="Bluhm B.H."/>
            <person name="Cannon C."/>
            <person name="Castanera R."/>
            <person name="Culley D.E."/>
            <person name="Daum C."/>
            <person name="Ezra D."/>
            <person name="Gonzalez J.B."/>
            <person name="Henrissat B."/>
            <person name="Kuo A."/>
            <person name="Liang C."/>
            <person name="Lipzen A."/>
            <person name="Lutzoni F."/>
            <person name="Magnuson J."/>
            <person name="Mondo S."/>
            <person name="Nolan M."/>
            <person name="Ohm R."/>
            <person name="Pangilinan J."/>
            <person name="Park H.-J."/>
            <person name="Ramirez L."/>
            <person name="Alfaro M."/>
            <person name="Sun H."/>
            <person name="Tritt A."/>
            <person name="Yoshinaga Y."/>
            <person name="Zwiers L.-H."/>
            <person name="Turgeon B.G."/>
            <person name="Goodwin S.B."/>
            <person name="Spatafora J.W."/>
            <person name="Crous P.W."/>
            <person name="Grigoriev I.V."/>
        </authorList>
    </citation>
    <scope>NUCLEOTIDE SEQUENCE</scope>
    <source>
        <strain evidence="3">CBS 342.82</strain>
    </source>
</reference>
<feature type="region of interest" description="Disordered" evidence="1">
    <location>
        <begin position="912"/>
        <end position="939"/>
    </location>
</feature>
<feature type="region of interest" description="Disordered" evidence="1">
    <location>
        <begin position="1054"/>
        <end position="1089"/>
    </location>
</feature>